<dbReference type="PANTHER" id="PTHR16127">
    <property type="entry name" value="TAXILIN"/>
    <property type="match status" value="1"/>
</dbReference>
<dbReference type="GO" id="GO:0019905">
    <property type="term" value="F:syntaxin binding"/>
    <property type="evidence" value="ECO:0007669"/>
    <property type="project" value="InterPro"/>
</dbReference>
<dbReference type="Gramene" id="TraesROB_scaffold_012798_01G000100.1">
    <property type="protein sequence ID" value="TraesROB_scaffold_012798_01G000100.1"/>
    <property type="gene ID" value="TraesROB_scaffold_012798_01G000100"/>
</dbReference>
<proteinExistence type="inferred from homology"/>
<evidence type="ECO:0000256" key="3">
    <source>
        <dbReference type="SAM" id="MobiDB-lite"/>
    </source>
</evidence>
<dbReference type="PANTHER" id="PTHR16127:SF13">
    <property type="entry name" value="GH01188P"/>
    <property type="match status" value="1"/>
</dbReference>
<evidence type="ECO:0000256" key="1">
    <source>
        <dbReference type="ARBA" id="ARBA00009550"/>
    </source>
</evidence>
<dbReference type="Pfam" id="PF09728">
    <property type="entry name" value="Taxilin"/>
    <property type="match status" value="1"/>
</dbReference>
<feature type="region of interest" description="Disordered" evidence="3">
    <location>
        <begin position="396"/>
        <end position="449"/>
    </location>
</feature>
<feature type="region of interest" description="Disordered" evidence="3">
    <location>
        <begin position="1"/>
        <end position="137"/>
    </location>
</feature>
<dbReference type="InterPro" id="IPR026183">
    <property type="entry name" value="Taxilin_fam"/>
</dbReference>
<protein>
    <recommendedName>
        <fullName evidence="6">Alpha-taxilin</fullName>
    </recommendedName>
</protein>
<dbReference type="EnsemblPlants" id="TraesCS2A02G402800.1">
    <property type="protein sequence ID" value="TraesCS2A02G402800.1"/>
    <property type="gene ID" value="TraesCS2A02G402800"/>
</dbReference>
<keyword evidence="5" id="KW-1185">Reference proteome</keyword>
<feature type="compositionally biased region" description="Low complexity" evidence="3">
    <location>
        <begin position="70"/>
        <end position="86"/>
    </location>
</feature>
<comment type="similarity">
    <text evidence="1">Belongs to the taxilin family.</text>
</comment>
<dbReference type="AlphaFoldDB" id="A0A3B6B493"/>
<dbReference type="PaxDb" id="4565-Traes_4DL_8805C6EED.1"/>
<organism evidence="4">
    <name type="scientific">Triticum aestivum</name>
    <name type="common">Wheat</name>
    <dbReference type="NCBI Taxonomy" id="4565"/>
    <lineage>
        <taxon>Eukaryota</taxon>
        <taxon>Viridiplantae</taxon>
        <taxon>Streptophyta</taxon>
        <taxon>Embryophyta</taxon>
        <taxon>Tracheophyta</taxon>
        <taxon>Spermatophyta</taxon>
        <taxon>Magnoliopsida</taxon>
        <taxon>Liliopsida</taxon>
        <taxon>Poales</taxon>
        <taxon>Poaceae</taxon>
        <taxon>BOP clade</taxon>
        <taxon>Pooideae</taxon>
        <taxon>Triticodae</taxon>
        <taxon>Triticeae</taxon>
        <taxon>Triticinae</taxon>
        <taxon>Triticum</taxon>
    </lineage>
</organism>
<evidence type="ECO:0000256" key="2">
    <source>
        <dbReference type="SAM" id="Coils"/>
    </source>
</evidence>
<accession>A0A3B6B493</accession>
<name>A0A3B6B493_WHEAT</name>
<dbReference type="STRING" id="4565.A0A3B6B493"/>
<dbReference type="SMR" id="A0A3B6B493"/>
<feature type="compositionally biased region" description="Polar residues" evidence="3">
    <location>
        <begin position="406"/>
        <end position="432"/>
    </location>
</feature>
<dbReference type="Proteomes" id="UP000019116">
    <property type="component" value="Chromosome 2A"/>
</dbReference>
<evidence type="ECO:0008006" key="6">
    <source>
        <dbReference type="Google" id="ProtNLM"/>
    </source>
</evidence>
<feature type="coiled-coil region" evidence="2">
    <location>
        <begin position="239"/>
        <end position="284"/>
    </location>
</feature>
<dbReference type="OrthoDB" id="425555at2759"/>
<sequence>MEGSPATRLPEADALPDGFVESSSADQAQPVSSAPASAAAGPLHPALGPDHEGAARADGEQTLGAPSTPADAADALRSLSMAAAASEPERAPEQQGPAADIGGAKDAMKESFVVEQSEPLANPKDSGEPKRKVVKRNSKLEKDKELLQLAQRYHGVVAERDAAIAVKEKLESLCREFQRQNKMLKVCGLGRVPKGVNRGAELSDGDVRQIRECYEVSSLRSRKTNALLSLKRTIRKTTKLRLRNKLKDLADQYNIIQQKYAHQLKEKTLELELADLKIQQHQAKAAQEHAQMVLYAEQVSQLVTTEKNLRVQLAADGEKFQQFQDALSKSNEVFETYKEMEQMVKAIKDFRKQNEAPKNKCENSDIALVKLIEEREVMKKQLDKYKNQKDKLESLCRSLQAERKQSPSVSIPNDASNQEDVTSQKQSPSSSIPDDASNQEDVTSQQPEV</sequence>
<dbReference type="Gramene" id="TraesCS2A02G402800.1">
    <property type="protein sequence ID" value="TraesCS2A02G402800.1"/>
    <property type="gene ID" value="TraesCS2A02G402800"/>
</dbReference>
<feature type="compositionally biased region" description="Polar residues" evidence="3">
    <location>
        <begin position="439"/>
        <end position="449"/>
    </location>
</feature>
<feature type="compositionally biased region" description="Basic and acidic residues" evidence="3">
    <location>
        <begin position="49"/>
        <end position="59"/>
    </location>
</feature>
<evidence type="ECO:0000313" key="5">
    <source>
        <dbReference type="Proteomes" id="UP000019116"/>
    </source>
</evidence>
<reference evidence="4" key="2">
    <citation type="submission" date="2018-10" db="UniProtKB">
        <authorList>
            <consortium name="EnsemblPlants"/>
        </authorList>
    </citation>
    <scope>IDENTIFICATION</scope>
</reference>
<keyword evidence="2" id="KW-0175">Coiled coil</keyword>
<evidence type="ECO:0000313" key="4">
    <source>
        <dbReference type="EnsemblPlants" id="TraesCS2A02G402800.1"/>
    </source>
</evidence>
<dbReference type="OMA" id="QIRECYE"/>
<feature type="compositionally biased region" description="Low complexity" evidence="3">
    <location>
        <begin position="22"/>
        <end position="48"/>
    </location>
</feature>
<reference evidence="4" key="1">
    <citation type="submission" date="2018-08" db="EMBL/GenBank/DDBJ databases">
        <authorList>
            <person name="Rossello M."/>
        </authorList>
    </citation>
    <scope>NUCLEOTIDE SEQUENCE [LARGE SCALE GENOMIC DNA]</scope>
    <source>
        <strain evidence="4">cv. Chinese Spring</strain>
    </source>
</reference>
<feature type="compositionally biased region" description="Basic and acidic residues" evidence="3">
    <location>
        <begin position="396"/>
        <end position="405"/>
    </location>
</feature>